<name>A0ABZ2BVM5_9RHOB</name>
<feature type="transmembrane region" description="Helical" evidence="2">
    <location>
        <begin position="13"/>
        <end position="32"/>
    </location>
</feature>
<reference evidence="4" key="2">
    <citation type="submission" date="2024-01" db="EMBL/GenBank/DDBJ databases">
        <title>Roseobacter fucihabitans sp. nov., isolated from the brown alga Fucus spiralis.</title>
        <authorList>
            <person name="Hahnke S."/>
            <person name="Berger M."/>
            <person name="Schlingloff A."/>
            <person name="Athale I."/>
            <person name="Neumann-Schaal M."/>
            <person name="Adenaya A."/>
            <person name="Poehlein A."/>
            <person name="Daniel R."/>
            <person name="Pertersen J."/>
            <person name="Brinkhoff T."/>
        </authorList>
    </citation>
    <scope>NUCLEOTIDE SEQUENCE [LARGE SCALE GENOMIC DNA]</scope>
    <source>
        <strain evidence="4">B14</strain>
    </source>
</reference>
<proteinExistence type="predicted"/>
<protein>
    <recommendedName>
        <fullName evidence="5">SPOR domain-containing protein</fullName>
    </recommendedName>
</protein>
<organism evidence="3 4">
    <name type="scientific">Roseobacter fucihabitans</name>
    <dbReference type="NCBI Taxonomy" id="1537242"/>
    <lineage>
        <taxon>Bacteria</taxon>
        <taxon>Pseudomonadati</taxon>
        <taxon>Pseudomonadota</taxon>
        <taxon>Alphaproteobacteria</taxon>
        <taxon>Rhodobacterales</taxon>
        <taxon>Roseobacteraceae</taxon>
        <taxon>Roseobacter</taxon>
    </lineage>
</organism>
<gene>
    <name evidence="3" type="ORF">ROLI_029460</name>
</gene>
<dbReference type="RefSeq" id="WP_187429697.1">
    <property type="nucleotide sequence ID" value="NZ_CP143423.1"/>
</dbReference>
<keyword evidence="4" id="KW-1185">Reference proteome</keyword>
<reference evidence="3 4" key="1">
    <citation type="submission" date="2015-07" db="EMBL/GenBank/DDBJ databases">
        <authorList>
            <person name="Voget S."/>
            <person name="Dogs M."/>
            <person name="Brinkhoff T.H."/>
            <person name="Daniel R."/>
        </authorList>
    </citation>
    <scope>NUCLEOTIDE SEQUENCE [LARGE SCALE GENOMIC DNA]</scope>
    <source>
        <strain evidence="3 4">B14</strain>
    </source>
</reference>
<dbReference type="Proteomes" id="UP001318682">
    <property type="component" value="Chromosome"/>
</dbReference>
<keyword evidence="2" id="KW-0472">Membrane</keyword>
<keyword evidence="2" id="KW-1133">Transmembrane helix</keyword>
<evidence type="ECO:0000256" key="1">
    <source>
        <dbReference type="SAM" id="MobiDB-lite"/>
    </source>
</evidence>
<sequence length="312" mass="34804">MSLYQRPELLLKYVVAYLAVFLIFLLTLTIVWSQGRYWGSAWLGQGDYAERQKAHHQFVCRPQVGPKSPNSGDSDQIRHRYFSLMEVTRQEVSPSDFVGKFQRFILCSNFSRVGVGSVQLAATGSGSFFLDEMHVEEAQIRQGEFAAILDRYPAVPGYLSDEIMCLLRHMAQDKSQLEQEMCSGAPEEDVETIDPPSTGPPSVPTATGSPGPWILVSGADQSDAGALHEVKAARNVLAGTEGFGSTEVFLIRSWRRTVTYFDSKPDAEQALNAKKSKLRYGGYIRNTTEWCDNIPTAPERTVDGVRFWRCSS</sequence>
<evidence type="ECO:0000256" key="2">
    <source>
        <dbReference type="SAM" id="Phobius"/>
    </source>
</evidence>
<evidence type="ECO:0000313" key="3">
    <source>
        <dbReference type="EMBL" id="WVX49851.1"/>
    </source>
</evidence>
<feature type="region of interest" description="Disordered" evidence="1">
    <location>
        <begin position="182"/>
        <end position="211"/>
    </location>
</feature>
<accession>A0ABZ2BVM5</accession>
<keyword evidence="2" id="KW-0812">Transmembrane</keyword>
<evidence type="ECO:0000313" key="4">
    <source>
        <dbReference type="Proteomes" id="UP001318682"/>
    </source>
</evidence>
<evidence type="ECO:0008006" key="5">
    <source>
        <dbReference type="Google" id="ProtNLM"/>
    </source>
</evidence>
<dbReference type="EMBL" id="CP143423">
    <property type="protein sequence ID" value="WVX49851.1"/>
    <property type="molecule type" value="Genomic_DNA"/>
</dbReference>